<dbReference type="Pfam" id="PF24175">
    <property type="entry name" value="SU10_adaptor"/>
    <property type="match status" value="1"/>
</dbReference>
<gene>
    <name evidence="3" type="ORF">UFOVP1204_18</name>
    <name evidence="1" type="ORF">UFOVP473_9</name>
    <name evidence="2" type="ORF">UFOVP983_9</name>
</gene>
<evidence type="ECO:0000313" key="1">
    <source>
        <dbReference type="EMBL" id="CAB4145512.1"/>
    </source>
</evidence>
<protein>
    <submittedName>
        <fullName evidence="2">Uncharacterized protein</fullName>
    </submittedName>
</protein>
<evidence type="ECO:0000313" key="3">
    <source>
        <dbReference type="EMBL" id="CAB4189655.1"/>
    </source>
</evidence>
<accession>A0A6J5PWH2</accession>
<dbReference type="EMBL" id="LR796939">
    <property type="protein sequence ID" value="CAB4176219.1"/>
    <property type="molecule type" value="Genomic_DNA"/>
</dbReference>
<reference evidence="2" key="1">
    <citation type="submission" date="2020-05" db="EMBL/GenBank/DDBJ databases">
        <authorList>
            <person name="Chiriac C."/>
            <person name="Salcher M."/>
            <person name="Ghai R."/>
            <person name="Kavagutti S V."/>
        </authorList>
    </citation>
    <scope>NUCLEOTIDE SEQUENCE</scope>
</reference>
<name>A0A6J5PWH2_9CAUD</name>
<dbReference type="InterPro" id="IPR056209">
    <property type="entry name" value="SU10_adaptor"/>
</dbReference>
<dbReference type="EMBL" id="LR796459">
    <property type="protein sequence ID" value="CAB4145512.1"/>
    <property type="molecule type" value="Genomic_DNA"/>
</dbReference>
<evidence type="ECO:0000313" key="2">
    <source>
        <dbReference type="EMBL" id="CAB4176219.1"/>
    </source>
</evidence>
<dbReference type="EMBL" id="LR797150">
    <property type="protein sequence ID" value="CAB4189655.1"/>
    <property type="molecule type" value="Genomic_DNA"/>
</dbReference>
<organism evidence="2">
    <name type="scientific">uncultured Caudovirales phage</name>
    <dbReference type="NCBI Taxonomy" id="2100421"/>
    <lineage>
        <taxon>Viruses</taxon>
        <taxon>Duplodnaviria</taxon>
        <taxon>Heunggongvirae</taxon>
        <taxon>Uroviricota</taxon>
        <taxon>Caudoviricetes</taxon>
        <taxon>Peduoviridae</taxon>
        <taxon>Maltschvirus</taxon>
        <taxon>Maltschvirus maltsch</taxon>
    </lineage>
</organism>
<sequence length="217" mass="24800">MPAAMTFNSLKGDIARYLERANNATSDPLVYAQLPSLINLAERRIAHDLKIQGIQETVVGTFDTGVATYAKPDRWRQTISFNYGTGTGNRTRNQIFPRVYEYLLFYWPDDSQVAKPLFYADYDAQHWKFAPTPDGVYPFECLYYQLPVLLDDTTQTNWLTEYLPDCLLYASLFETAAYIKNGEEMGKWKGFYDDSKASIKAEDMGKIVDRTSTRTGA</sequence>
<proteinExistence type="predicted"/>